<evidence type="ECO:0000313" key="1">
    <source>
        <dbReference type="EMBL" id="MBP1985963.1"/>
    </source>
</evidence>
<comment type="caution">
    <text evidence="1">The sequence shown here is derived from an EMBL/GenBank/DDBJ whole genome shotgun (WGS) entry which is preliminary data.</text>
</comment>
<dbReference type="EMBL" id="JAGGLC010000001">
    <property type="protein sequence ID" value="MBP1985963.1"/>
    <property type="molecule type" value="Genomic_DNA"/>
</dbReference>
<name>A0A8T4GV63_9EURY</name>
<accession>A0A8T4GV63</accession>
<organism evidence="1 2">
    <name type="scientific">Halolamina salifodinae</name>
    <dbReference type="NCBI Taxonomy" id="1202767"/>
    <lineage>
        <taxon>Archaea</taxon>
        <taxon>Methanobacteriati</taxon>
        <taxon>Methanobacteriota</taxon>
        <taxon>Stenosarchaea group</taxon>
        <taxon>Halobacteria</taxon>
        <taxon>Halobacteriales</taxon>
        <taxon>Haloferacaceae</taxon>
    </lineage>
</organism>
<reference evidence="1" key="1">
    <citation type="submission" date="2021-03" db="EMBL/GenBank/DDBJ databases">
        <title>Genomic Encyclopedia of Type Strains, Phase IV (KMG-IV): sequencing the most valuable type-strain genomes for metagenomic binning, comparative biology and taxonomic classification.</title>
        <authorList>
            <person name="Goeker M."/>
        </authorList>
    </citation>
    <scope>NUCLEOTIDE SEQUENCE</scope>
    <source>
        <strain evidence="1">DSM 26232</strain>
    </source>
</reference>
<protein>
    <submittedName>
        <fullName evidence="1">Uncharacterized protein</fullName>
    </submittedName>
</protein>
<gene>
    <name evidence="1" type="ORF">J2753_000436</name>
</gene>
<keyword evidence="2" id="KW-1185">Reference proteome</keyword>
<sequence>MPSNDAESTVAVQRIRLEVKDTRRGKLLAFADENADAGFRGMTDAERKAHDYIMNLVDEFDEEAVEPGVVGYVTVDDGAAEVEWCSDEARAAAGGAA</sequence>
<dbReference type="Proteomes" id="UP000823736">
    <property type="component" value="Unassembled WGS sequence"/>
</dbReference>
<dbReference type="AlphaFoldDB" id="A0A8T4GV63"/>
<proteinExistence type="predicted"/>
<evidence type="ECO:0000313" key="2">
    <source>
        <dbReference type="Proteomes" id="UP000823736"/>
    </source>
</evidence>
<dbReference type="RefSeq" id="WP_209490023.1">
    <property type="nucleotide sequence ID" value="NZ_JAGGLC010000001.1"/>
</dbReference>